<dbReference type="InterPro" id="IPR008758">
    <property type="entry name" value="Peptidase_S28"/>
</dbReference>
<reference evidence="6" key="1">
    <citation type="submission" date="2020-05" db="EMBL/GenBank/DDBJ databases">
        <title>Phylogenomic resolution of chytrid fungi.</title>
        <authorList>
            <person name="Stajich J.E."/>
            <person name="Amses K."/>
            <person name="Simmons R."/>
            <person name="Seto K."/>
            <person name="Myers J."/>
            <person name="Bonds A."/>
            <person name="Quandt C.A."/>
            <person name="Barry K."/>
            <person name="Liu P."/>
            <person name="Grigoriev I."/>
            <person name="Longcore J.E."/>
            <person name="James T.Y."/>
        </authorList>
    </citation>
    <scope>NUCLEOTIDE SEQUENCE</scope>
    <source>
        <strain evidence="6">JEL0513</strain>
    </source>
</reference>
<keyword evidence="3" id="KW-0732">Signal</keyword>
<keyword evidence="7" id="KW-1185">Reference proteome</keyword>
<dbReference type="Proteomes" id="UP001211907">
    <property type="component" value="Unassembled WGS sequence"/>
</dbReference>
<dbReference type="GO" id="GO:0006508">
    <property type="term" value="P:proteolysis"/>
    <property type="evidence" value="ECO:0007669"/>
    <property type="project" value="UniProtKB-KW"/>
</dbReference>
<proteinExistence type="inferred from homology"/>
<keyword evidence="5" id="KW-0325">Glycoprotein</keyword>
<name>A0AAD5XF25_9FUNG</name>
<comment type="similarity">
    <text evidence="1">Belongs to the peptidase S28 family.</text>
</comment>
<dbReference type="GO" id="GO:0008239">
    <property type="term" value="F:dipeptidyl-peptidase activity"/>
    <property type="evidence" value="ECO:0007669"/>
    <property type="project" value="TreeGrafter"/>
</dbReference>
<dbReference type="Pfam" id="PF05577">
    <property type="entry name" value="Peptidase_S28"/>
    <property type="match status" value="1"/>
</dbReference>
<protein>
    <submittedName>
        <fullName evidence="6">Thymus-specific serine protease</fullName>
    </submittedName>
</protein>
<dbReference type="PANTHER" id="PTHR11010">
    <property type="entry name" value="PROTEASE S28 PRO-X CARBOXYPEPTIDASE-RELATED"/>
    <property type="match status" value="1"/>
</dbReference>
<dbReference type="EMBL" id="JADGJH010000322">
    <property type="protein sequence ID" value="KAJ3131058.1"/>
    <property type="molecule type" value="Genomic_DNA"/>
</dbReference>
<keyword evidence="2 6" id="KW-0645">Protease</keyword>
<accession>A0AAD5XF25</accession>
<evidence type="ECO:0000256" key="1">
    <source>
        <dbReference type="ARBA" id="ARBA00011079"/>
    </source>
</evidence>
<dbReference type="AlphaFoldDB" id="A0AAD5XF25"/>
<dbReference type="SUPFAM" id="SSF53474">
    <property type="entry name" value="alpha/beta-Hydrolases"/>
    <property type="match status" value="2"/>
</dbReference>
<keyword evidence="4" id="KW-0378">Hydrolase</keyword>
<organism evidence="6 7">
    <name type="scientific">Physocladia obscura</name>
    <dbReference type="NCBI Taxonomy" id="109957"/>
    <lineage>
        <taxon>Eukaryota</taxon>
        <taxon>Fungi</taxon>
        <taxon>Fungi incertae sedis</taxon>
        <taxon>Chytridiomycota</taxon>
        <taxon>Chytridiomycota incertae sedis</taxon>
        <taxon>Chytridiomycetes</taxon>
        <taxon>Chytridiales</taxon>
        <taxon>Chytriomycetaceae</taxon>
        <taxon>Physocladia</taxon>
    </lineage>
</organism>
<sequence>MIIPTNSVGFPSKLSGSISRANGVKSITHIFSDAKVPETVAPPGLRIHDGFFNQTVDHFGSQKGINGSWFNQYYMISDSYYKQGGPVFFFIAGEDVADSSFLTGGVGSILSSLMPRYNGLAVSLEHRFYGANAPNSTGRSVPTADLSPTSLQLLTSEQAIEDMAAFVEQFPRTFPQYNTSNTTKWIAIGGSYPGALSAWFIEKHPTLIHAAHASSAPVLLENNFWRYSYAVDAGMTFESNLIYGNSNACMKGWTTAVKALDSAITSLQSNATALKHFQSFFWLSQITNAYDFAQIVTTVFATTVQYYPQDDLFYSTAAVADDGTPNNVTLLAVACSGKYFPAFVDPASSESILLKTLQNFTIARLKASGISGDSDPAVAIQNTVAITDWSYLGAAEYLWTYQACNEFGYGQVAQPLTAAGLIEDWSVYSQFYNVSAYESDCQVLGLKSNKTAIGGGNYGGLNISTPNIMWVNGQYDPWHWLSNFATAPNPKLQTSFLYENGSHCNDLWGPIKVTGASAAIGGWPHVTQSYEDEFFEKIFAQYDVWIN</sequence>
<dbReference type="GO" id="GO:0070008">
    <property type="term" value="F:serine-type exopeptidase activity"/>
    <property type="evidence" value="ECO:0007669"/>
    <property type="project" value="InterPro"/>
</dbReference>
<dbReference type="Gene3D" id="3.40.50.1820">
    <property type="entry name" value="alpha/beta hydrolase"/>
    <property type="match status" value="1"/>
</dbReference>
<gene>
    <name evidence="6" type="primary">PRSS16</name>
    <name evidence="6" type="ORF">HK100_006909</name>
</gene>
<dbReference type="InterPro" id="IPR042269">
    <property type="entry name" value="Ser_carbopepase_S28_SKS"/>
</dbReference>
<evidence type="ECO:0000256" key="4">
    <source>
        <dbReference type="ARBA" id="ARBA00022801"/>
    </source>
</evidence>
<evidence type="ECO:0000256" key="3">
    <source>
        <dbReference type="ARBA" id="ARBA00022729"/>
    </source>
</evidence>
<dbReference type="InterPro" id="IPR029058">
    <property type="entry name" value="AB_hydrolase_fold"/>
</dbReference>
<evidence type="ECO:0000313" key="6">
    <source>
        <dbReference type="EMBL" id="KAJ3131058.1"/>
    </source>
</evidence>
<evidence type="ECO:0000313" key="7">
    <source>
        <dbReference type="Proteomes" id="UP001211907"/>
    </source>
</evidence>
<dbReference type="PANTHER" id="PTHR11010:SF38">
    <property type="entry name" value="LYSOSOMAL PRO-X CARBOXYPEPTIDASE"/>
    <property type="match status" value="1"/>
</dbReference>
<evidence type="ECO:0000256" key="5">
    <source>
        <dbReference type="ARBA" id="ARBA00023180"/>
    </source>
</evidence>
<dbReference type="Gene3D" id="1.20.120.980">
    <property type="entry name" value="Serine carboxypeptidase S28, SKS domain"/>
    <property type="match status" value="1"/>
</dbReference>
<evidence type="ECO:0000256" key="2">
    <source>
        <dbReference type="ARBA" id="ARBA00022670"/>
    </source>
</evidence>
<comment type="caution">
    <text evidence="6">The sequence shown here is derived from an EMBL/GenBank/DDBJ whole genome shotgun (WGS) entry which is preliminary data.</text>
</comment>